<name>A0A645HJY3_9ZZZZ</name>
<evidence type="ECO:0000313" key="1">
    <source>
        <dbReference type="EMBL" id="MPN39328.1"/>
    </source>
</evidence>
<reference evidence="1" key="1">
    <citation type="submission" date="2019-08" db="EMBL/GenBank/DDBJ databases">
        <authorList>
            <person name="Kucharzyk K."/>
            <person name="Murdoch R.W."/>
            <person name="Higgins S."/>
            <person name="Loffler F."/>
        </authorList>
    </citation>
    <scope>NUCLEOTIDE SEQUENCE</scope>
</reference>
<dbReference type="EMBL" id="VSSQ01095080">
    <property type="protein sequence ID" value="MPN39328.1"/>
    <property type="molecule type" value="Genomic_DNA"/>
</dbReference>
<proteinExistence type="predicted"/>
<comment type="caution">
    <text evidence="1">The sequence shown here is derived from an EMBL/GenBank/DDBJ whole genome shotgun (WGS) entry which is preliminary data.</text>
</comment>
<accession>A0A645HJY3</accession>
<protein>
    <submittedName>
        <fullName evidence="1">Uncharacterized protein</fullName>
    </submittedName>
</protein>
<gene>
    <name evidence="1" type="ORF">SDC9_186856</name>
</gene>
<sequence>MGSCHILASHAVTHHLGNALGNAFIGNDIRESKEFIGGGIDPMGFCLNNVQQQRDVNQ</sequence>
<dbReference type="AlphaFoldDB" id="A0A645HJY3"/>
<organism evidence="1">
    <name type="scientific">bioreactor metagenome</name>
    <dbReference type="NCBI Taxonomy" id="1076179"/>
    <lineage>
        <taxon>unclassified sequences</taxon>
        <taxon>metagenomes</taxon>
        <taxon>ecological metagenomes</taxon>
    </lineage>
</organism>